<comment type="similarity">
    <text evidence="2">Belongs to the GILT family.</text>
</comment>
<dbReference type="InterPro" id="IPR004911">
    <property type="entry name" value="Interferon-induced_GILT"/>
</dbReference>
<dbReference type="GO" id="GO:0005576">
    <property type="term" value="C:extracellular region"/>
    <property type="evidence" value="ECO:0007669"/>
    <property type="project" value="UniProtKB-SubCell"/>
</dbReference>
<evidence type="ECO:0000313" key="8">
    <source>
        <dbReference type="Proteomes" id="UP000283509"/>
    </source>
</evidence>
<keyword evidence="8" id="KW-1185">Reference proteome</keyword>
<dbReference type="Proteomes" id="UP000283509">
    <property type="component" value="Unassembled WGS sequence"/>
</dbReference>
<evidence type="ECO:0000256" key="1">
    <source>
        <dbReference type="ARBA" id="ARBA00004613"/>
    </source>
</evidence>
<dbReference type="OrthoDB" id="958254at2759"/>
<organism evidence="7 8">
    <name type="scientific">Penaeus vannamei</name>
    <name type="common">Whiteleg shrimp</name>
    <name type="synonym">Litopenaeus vannamei</name>
    <dbReference type="NCBI Taxonomy" id="6689"/>
    <lineage>
        <taxon>Eukaryota</taxon>
        <taxon>Metazoa</taxon>
        <taxon>Ecdysozoa</taxon>
        <taxon>Arthropoda</taxon>
        <taxon>Crustacea</taxon>
        <taxon>Multicrustacea</taxon>
        <taxon>Malacostraca</taxon>
        <taxon>Eumalacostraca</taxon>
        <taxon>Eucarida</taxon>
        <taxon>Decapoda</taxon>
        <taxon>Dendrobranchiata</taxon>
        <taxon>Penaeoidea</taxon>
        <taxon>Penaeidae</taxon>
        <taxon>Penaeus</taxon>
    </lineage>
</organism>
<name>A0A3R7PMW7_PENVA</name>
<dbReference type="Pfam" id="PF03227">
    <property type="entry name" value="GILT"/>
    <property type="match status" value="1"/>
</dbReference>
<feature type="chain" id="PRO_5018525112" evidence="6">
    <location>
        <begin position="40"/>
        <end position="221"/>
    </location>
</feature>
<evidence type="ECO:0000256" key="6">
    <source>
        <dbReference type="SAM" id="SignalP"/>
    </source>
</evidence>
<proteinExistence type="inferred from homology"/>
<reference evidence="7 8" key="2">
    <citation type="submission" date="2019-01" db="EMBL/GenBank/DDBJ databases">
        <title>The decoding of complex shrimp genome reveals the adaptation for benthos swimmer, frequently molting mechanism and breeding impact on genome.</title>
        <authorList>
            <person name="Sun Y."/>
            <person name="Gao Y."/>
            <person name="Yu Y."/>
        </authorList>
    </citation>
    <scope>NUCLEOTIDE SEQUENCE [LARGE SCALE GENOMIC DNA]</scope>
    <source>
        <tissue evidence="7">Muscle</tissue>
    </source>
</reference>
<sequence length="221" mass="24373">MPEGNSSLPVRVSLSAHVTMARIGHSLLVFLSALLLAPAATLNDHTFHSQNVIEADPVRVMVYLETLCPDSINFVVNQLVPARDCLTDIMAVNITAYGFALEQPSGDGYTFECQHGPGECKGNKIVMCAKKYLDHETYVDFTLCLMSGFYPPIEGEKCAERVGVEWQPIENCSQSLEGEQCSHKRTSTTHKRTSLNLSVGRTRARNPKLVQLKRGFKCAAL</sequence>
<dbReference type="AlphaFoldDB" id="A0A3R7PMW7"/>
<dbReference type="EMBL" id="QCYY01002267">
    <property type="protein sequence ID" value="ROT71662.1"/>
    <property type="molecule type" value="Genomic_DNA"/>
</dbReference>
<feature type="signal peptide" evidence="6">
    <location>
        <begin position="1"/>
        <end position="39"/>
    </location>
</feature>
<keyword evidence="4 6" id="KW-0732">Signal</keyword>
<dbReference type="PANTHER" id="PTHR13234">
    <property type="entry name" value="GAMMA-INTERFERON INDUCIBLE LYSOSOMAL THIOL REDUCTASE GILT"/>
    <property type="match status" value="1"/>
</dbReference>
<evidence type="ECO:0000256" key="3">
    <source>
        <dbReference type="ARBA" id="ARBA00022525"/>
    </source>
</evidence>
<evidence type="ECO:0000256" key="2">
    <source>
        <dbReference type="ARBA" id="ARBA00005679"/>
    </source>
</evidence>
<evidence type="ECO:0000313" key="7">
    <source>
        <dbReference type="EMBL" id="ROT71662.1"/>
    </source>
</evidence>
<keyword evidence="5" id="KW-0325">Glycoprotein</keyword>
<dbReference type="PANTHER" id="PTHR13234:SF8">
    <property type="entry name" value="GAMMA-INTERFERON-INDUCIBLE LYSOSOMAL THIOL REDUCTASE"/>
    <property type="match status" value="1"/>
</dbReference>
<dbReference type="GO" id="GO:0016671">
    <property type="term" value="F:oxidoreductase activity, acting on a sulfur group of donors, disulfide as acceptor"/>
    <property type="evidence" value="ECO:0007669"/>
    <property type="project" value="InterPro"/>
</dbReference>
<gene>
    <name evidence="7" type="ORF">C7M84_009998</name>
</gene>
<protein>
    <submittedName>
        <fullName evidence="7">Gamma-interferon-inducible lysosomal thiol reductase</fullName>
    </submittedName>
</protein>
<reference evidence="7 8" key="1">
    <citation type="submission" date="2018-04" db="EMBL/GenBank/DDBJ databases">
        <authorList>
            <person name="Zhang X."/>
            <person name="Yuan J."/>
            <person name="Li F."/>
            <person name="Xiang J."/>
        </authorList>
    </citation>
    <scope>NUCLEOTIDE SEQUENCE [LARGE SCALE GENOMIC DNA]</scope>
    <source>
        <tissue evidence="7">Muscle</tissue>
    </source>
</reference>
<keyword evidence="3" id="KW-0964">Secreted</keyword>
<comment type="subcellular location">
    <subcellularLocation>
        <location evidence="1">Secreted</location>
    </subcellularLocation>
</comment>
<evidence type="ECO:0000256" key="4">
    <source>
        <dbReference type="ARBA" id="ARBA00022729"/>
    </source>
</evidence>
<evidence type="ECO:0000256" key="5">
    <source>
        <dbReference type="ARBA" id="ARBA00023180"/>
    </source>
</evidence>
<accession>A0A3R7PMW7</accession>
<comment type="caution">
    <text evidence="7">The sequence shown here is derived from an EMBL/GenBank/DDBJ whole genome shotgun (WGS) entry which is preliminary data.</text>
</comment>